<accession>A0A9E9LBJ1</accession>
<proteinExistence type="predicted"/>
<name>A0A9E9LBJ1_9BURK</name>
<reference evidence="1" key="1">
    <citation type="journal article" date="2022" name="Front. Microbiol.">
        <title>New perspectives on an old grouping: The genomic and phenotypic variability of Oxalobacter formigenes and the implications for calcium oxalate stone prevention.</title>
        <authorList>
            <person name="Chmiel J.A."/>
            <person name="Carr C."/>
            <person name="Stuivenberg G.A."/>
            <person name="Venema R."/>
            <person name="Chanyi R.M."/>
            <person name="Al K.F."/>
            <person name="Giguere D."/>
            <person name="Say H."/>
            <person name="Akouris P.P."/>
            <person name="Dominguez Romero S.A."/>
            <person name="Kwong A."/>
            <person name="Tai V."/>
            <person name="Koval S.F."/>
            <person name="Razvi H."/>
            <person name="Bjazevic J."/>
            <person name="Burton J.P."/>
        </authorList>
    </citation>
    <scope>NUCLEOTIDE SEQUENCE</scope>
    <source>
        <strain evidence="1">OxK</strain>
    </source>
</reference>
<dbReference type="AlphaFoldDB" id="A0A9E9LBJ1"/>
<evidence type="ECO:0000313" key="1">
    <source>
        <dbReference type="EMBL" id="WAV91342.1"/>
    </source>
</evidence>
<dbReference type="Proteomes" id="UP001164819">
    <property type="component" value="Chromosome"/>
</dbReference>
<gene>
    <name evidence="1" type="ORF">NB646_00830</name>
</gene>
<dbReference type="EMBL" id="CP098251">
    <property type="protein sequence ID" value="WAV91342.1"/>
    <property type="molecule type" value="Genomic_DNA"/>
</dbReference>
<sequence length="253" mass="28937">MSVHCKFLFYHPYLTYRQSRDFGSFIRPDGKKRKSFGRASDSLWHLGRDAFSHFDAESKEFFEENLRDYFLWIDLHRNGIRKLGVVCIDEATGKECVADVDDFDEYTVLSIVKDFYEKAETSANLMDALASCFLMCCLRNIDAALIAAEIESFEGMHYATVAAKAFCNFNALTTAAETRKNERVKLAKKAADARHSETRAMREELLEWYEKNKDTFPSKDKAAEEAMKQAPISFRTARKWIAGFGKHPSAGRG</sequence>
<organism evidence="1">
    <name type="scientific">Oxalobacter aliiformigenes</name>
    <dbReference type="NCBI Taxonomy" id="2946593"/>
    <lineage>
        <taxon>Bacteria</taxon>
        <taxon>Pseudomonadati</taxon>
        <taxon>Pseudomonadota</taxon>
        <taxon>Betaproteobacteria</taxon>
        <taxon>Burkholderiales</taxon>
        <taxon>Oxalobacteraceae</taxon>
        <taxon>Oxalobacter</taxon>
    </lineage>
</organism>
<dbReference type="RefSeq" id="WP_269316009.1">
    <property type="nucleotide sequence ID" value="NZ_CP098251.1"/>
</dbReference>
<protein>
    <submittedName>
        <fullName evidence="1">Uncharacterized protein</fullName>
    </submittedName>
</protein>